<reference evidence="2" key="1">
    <citation type="journal article" date="2022" name="Nat. Commun.">
        <title>Chromosome evolution and the genetic basis of agronomically important traits in greater yam.</title>
        <authorList>
            <person name="Bredeson J.V."/>
            <person name="Lyons J.B."/>
            <person name="Oniyinde I.O."/>
            <person name="Okereke N.R."/>
            <person name="Kolade O."/>
            <person name="Nnabue I."/>
            <person name="Nwadili C.O."/>
            <person name="Hribova E."/>
            <person name="Parker M."/>
            <person name="Nwogha J."/>
            <person name="Shu S."/>
            <person name="Carlson J."/>
            <person name="Kariba R."/>
            <person name="Muthemba S."/>
            <person name="Knop K."/>
            <person name="Barton G.J."/>
            <person name="Sherwood A.V."/>
            <person name="Lopez-Montes A."/>
            <person name="Asiedu R."/>
            <person name="Jamnadass R."/>
            <person name="Muchugi A."/>
            <person name="Goodstein D."/>
            <person name="Egesi C.N."/>
            <person name="Featherston J."/>
            <person name="Asfaw A."/>
            <person name="Simpson G.G."/>
            <person name="Dolezel J."/>
            <person name="Hendre P.S."/>
            <person name="Van Deynze A."/>
            <person name="Kumar P.L."/>
            <person name="Obidiegwu J.E."/>
            <person name="Bhattacharjee R."/>
            <person name="Rokhsar D.S."/>
        </authorList>
    </citation>
    <scope>NUCLEOTIDE SEQUENCE [LARGE SCALE GENOMIC DNA]</scope>
    <source>
        <strain evidence="2">cv. TDa95/00328</strain>
    </source>
</reference>
<accession>A0ACB7W4V2</accession>
<proteinExistence type="predicted"/>
<protein>
    <submittedName>
        <fullName evidence="1">Proteinaceous RNase P protein</fullName>
        <ecNumber evidence="1">3.1.26.5</ecNumber>
    </submittedName>
</protein>
<name>A0ACB7W4V2_DIOAL</name>
<dbReference type="EMBL" id="CM037015">
    <property type="protein sequence ID" value="KAH7682466.1"/>
    <property type="molecule type" value="Genomic_DNA"/>
</dbReference>
<comment type="caution">
    <text evidence="1">The sequence shown here is derived from an EMBL/GenBank/DDBJ whole genome shotgun (WGS) entry which is preliminary data.</text>
</comment>
<dbReference type="EC" id="3.1.26.5" evidence="1"/>
<sequence length="759" mass="85493">MASSSSSTASSFLPLKPFQPDPFLISSHCLYPSSNGFKFQSLSHFLFGSPSFSLVKPIACKVSDEMPPRDKAYKGITFTMSFPRSIDKRSGQVSSEEMVGVRGGRQRDGSMRLKDEMGDKKGRKFVAGGFLNEKKVKKRKMGNRRKKDKDHHAQVELRLTLDMCSKMGDVMGAISLYDSAVRDGVKLEQYHYNVLLYLCSSAAVGVVHPAKSGSGTSANSSSSSVCDFSEDESEDMSGNGLADEWYNEENEISHREKQGTAIQVSEDVRDYARTRGFEIYERMCLEEIPMNEAALTAVARMALSMGNGDMAFEVVKQMKSLGINPKLRSYGPALFVYCKNGDIEKAFKVEGHMLKSGVCPEEPELEALLRTSVVACRGDKVYYILHKLRTTVRQVSPSTASLIEQWFKSKTATRLGKRKWDRKLVEQAMENGGGGWHGLGWLGKGKWTVKHAQIDCDGVCLGCGEKLLTIDLDPIETEDFARSVASIACKRERHSSFQKFQKWLDYYGPFEAVVDGANVGLFSQRQLSINKVNTVVNAIRQKLPSKKWPLIIIHNKRLTGGWMDEPANEKLLEKWKNADCIYATPTGSNDDWYWLYAAIKCKSLIVTNDEMRDHLFQLLGNDFFPKWKERHQVHFNYRDGRFEFRMPPPCSIVIQESEQGHWHIPVSSKQRMKGEISWLCVTRDTTTPKSSSQKGSQGSNQAGLSSDDQYQQCHRPAEHQHAKKNGKNSHRSKLRQLDSMTSRIETAEKLCGCVIDFQI</sequence>
<dbReference type="Proteomes" id="UP000827976">
    <property type="component" value="Chromosome 5"/>
</dbReference>
<organism evidence="1 2">
    <name type="scientific">Dioscorea alata</name>
    <name type="common">Purple yam</name>
    <dbReference type="NCBI Taxonomy" id="55571"/>
    <lineage>
        <taxon>Eukaryota</taxon>
        <taxon>Viridiplantae</taxon>
        <taxon>Streptophyta</taxon>
        <taxon>Embryophyta</taxon>
        <taxon>Tracheophyta</taxon>
        <taxon>Spermatophyta</taxon>
        <taxon>Magnoliopsida</taxon>
        <taxon>Liliopsida</taxon>
        <taxon>Dioscoreales</taxon>
        <taxon>Dioscoreaceae</taxon>
        <taxon>Dioscorea</taxon>
    </lineage>
</organism>
<evidence type="ECO:0000313" key="1">
    <source>
        <dbReference type="EMBL" id="KAH7682466.1"/>
    </source>
</evidence>
<gene>
    <name evidence="1" type="ORF">IHE45_05G124000</name>
</gene>
<keyword evidence="1" id="KW-0378">Hydrolase</keyword>
<evidence type="ECO:0000313" key="2">
    <source>
        <dbReference type="Proteomes" id="UP000827976"/>
    </source>
</evidence>
<keyword evidence="2" id="KW-1185">Reference proteome</keyword>